<gene>
    <name evidence="1" type="ORF">V9T40_006265</name>
</gene>
<protein>
    <submittedName>
        <fullName evidence="1">Uncharacterized protein</fullName>
    </submittedName>
</protein>
<organism evidence="1 2">
    <name type="scientific">Parthenolecanium corni</name>
    <dbReference type="NCBI Taxonomy" id="536013"/>
    <lineage>
        <taxon>Eukaryota</taxon>
        <taxon>Metazoa</taxon>
        <taxon>Ecdysozoa</taxon>
        <taxon>Arthropoda</taxon>
        <taxon>Hexapoda</taxon>
        <taxon>Insecta</taxon>
        <taxon>Pterygota</taxon>
        <taxon>Neoptera</taxon>
        <taxon>Paraneoptera</taxon>
        <taxon>Hemiptera</taxon>
        <taxon>Sternorrhyncha</taxon>
        <taxon>Coccoidea</taxon>
        <taxon>Coccidae</taxon>
        <taxon>Parthenolecanium</taxon>
    </lineage>
</organism>
<proteinExistence type="predicted"/>
<keyword evidence="2" id="KW-1185">Reference proteome</keyword>
<dbReference type="AlphaFoldDB" id="A0AAN9TJR8"/>
<evidence type="ECO:0000313" key="1">
    <source>
        <dbReference type="EMBL" id="KAK7598030.1"/>
    </source>
</evidence>
<name>A0AAN9TJR8_9HEMI</name>
<dbReference type="EMBL" id="JBBCAQ010000014">
    <property type="protein sequence ID" value="KAK7598030.1"/>
    <property type="molecule type" value="Genomic_DNA"/>
</dbReference>
<comment type="caution">
    <text evidence="1">The sequence shown here is derived from an EMBL/GenBank/DDBJ whole genome shotgun (WGS) entry which is preliminary data.</text>
</comment>
<reference evidence="1 2" key="1">
    <citation type="submission" date="2024-03" db="EMBL/GenBank/DDBJ databases">
        <title>Adaptation during the transition from Ophiocordyceps entomopathogen to insect associate is accompanied by gene loss and intensified selection.</title>
        <authorList>
            <person name="Ward C.M."/>
            <person name="Onetto C.A."/>
            <person name="Borneman A.R."/>
        </authorList>
    </citation>
    <scope>NUCLEOTIDE SEQUENCE [LARGE SCALE GENOMIC DNA]</scope>
    <source>
        <strain evidence="1">AWRI1</strain>
        <tissue evidence="1">Single Adult Female</tissue>
    </source>
</reference>
<evidence type="ECO:0000313" key="2">
    <source>
        <dbReference type="Proteomes" id="UP001367676"/>
    </source>
</evidence>
<accession>A0AAN9TJR8</accession>
<dbReference type="Proteomes" id="UP001367676">
    <property type="component" value="Unassembled WGS sequence"/>
</dbReference>
<sequence>MSIQFFPMPDKTYVIKEVAMVDVVSNMEKMLIAKPPCNISVFSARHRKTLRYVVDKVHGIPWNVGYMDLEDVEEQVRKTVDEADLIYIKGLDRVNFLLNLTGAPVHKIIDLNEIQNIGKTTERNYSLQCQYNHSRHNKLRCAFEQAIRYRDFMRENYYYRI</sequence>